<gene>
    <name evidence="1" type="ORF">BN1708_020422</name>
</gene>
<dbReference type="AlphaFoldDB" id="A0A0G4MVB2"/>
<dbReference type="STRING" id="100787.A0A0G4MVB2"/>
<evidence type="ECO:0000313" key="2">
    <source>
        <dbReference type="Proteomes" id="UP000044602"/>
    </source>
</evidence>
<accession>A0A0G4MVB2</accession>
<proteinExistence type="predicted"/>
<feature type="non-terminal residue" evidence="1">
    <location>
        <position position="85"/>
    </location>
</feature>
<keyword evidence="2" id="KW-1185">Reference proteome</keyword>
<dbReference type="EMBL" id="CVQH01025133">
    <property type="protein sequence ID" value="CRK37950.1"/>
    <property type="molecule type" value="Genomic_DNA"/>
</dbReference>
<name>A0A0G4MVB2_VERLO</name>
<sequence>MDSMVDEELPGMPMGGNMDLNGANFGGDMGFGNANNNNITNSEFCINDPGKHLFSPGGALTTQQRALQAQLVTLGFDPSQPNSAA</sequence>
<evidence type="ECO:0000313" key="1">
    <source>
        <dbReference type="EMBL" id="CRK37950.1"/>
    </source>
</evidence>
<reference evidence="1 2" key="1">
    <citation type="submission" date="2015-05" db="EMBL/GenBank/DDBJ databases">
        <authorList>
            <person name="Wang D.B."/>
            <person name="Wang M."/>
        </authorList>
    </citation>
    <scope>NUCLEOTIDE SEQUENCE [LARGE SCALE GENOMIC DNA]</scope>
    <source>
        <strain evidence="1">VL1</strain>
    </source>
</reference>
<dbReference type="Proteomes" id="UP000044602">
    <property type="component" value="Unassembled WGS sequence"/>
</dbReference>
<organism evidence="1 2">
    <name type="scientific">Verticillium longisporum</name>
    <name type="common">Verticillium dahliae var. longisporum</name>
    <dbReference type="NCBI Taxonomy" id="100787"/>
    <lineage>
        <taxon>Eukaryota</taxon>
        <taxon>Fungi</taxon>
        <taxon>Dikarya</taxon>
        <taxon>Ascomycota</taxon>
        <taxon>Pezizomycotina</taxon>
        <taxon>Sordariomycetes</taxon>
        <taxon>Hypocreomycetidae</taxon>
        <taxon>Glomerellales</taxon>
        <taxon>Plectosphaerellaceae</taxon>
        <taxon>Verticillium</taxon>
    </lineage>
</organism>
<protein>
    <submittedName>
        <fullName evidence="1">Uncharacterized protein</fullName>
    </submittedName>
</protein>